<proteinExistence type="predicted"/>
<dbReference type="EMBL" id="JAMFTS010000003">
    <property type="protein sequence ID" value="KAJ4769565.1"/>
    <property type="molecule type" value="Genomic_DNA"/>
</dbReference>
<dbReference type="PANTHER" id="PTHR33127:SF97">
    <property type="entry name" value="OS08G0448300 PROTEIN"/>
    <property type="match status" value="1"/>
</dbReference>
<dbReference type="InterPro" id="IPR011043">
    <property type="entry name" value="Gal_Oxase/kelch_b-propeller"/>
</dbReference>
<dbReference type="SUPFAM" id="SSF50965">
    <property type="entry name" value="Galactose oxidase, central domain"/>
    <property type="match status" value="1"/>
</dbReference>
<dbReference type="InterPro" id="IPR036047">
    <property type="entry name" value="F-box-like_dom_sf"/>
</dbReference>
<comment type="caution">
    <text evidence="3">The sequence shown here is derived from an EMBL/GenBank/DDBJ whole genome shotgun (WGS) entry which is preliminary data.</text>
</comment>
<organism evidence="3 4">
    <name type="scientific">Rhynchospora pubera</name>
    <dbReference type="NCBI Taxonomy" id="906938"/>
    <lineage>
        <taxon>Eukaryota</taxon>
        <taxon>Viridiplantae</taxon>
        <taxon>Streptophyta</taxon>
        <taxon>Embryophyta</taxon>
        <taxon>Tracheophyta</taxon>
        <taxon>Spermatophyta</taxon>
        <taxon>Magnoliopsida</taxon>
        <taxon>Liliopsida</taxon>
        <taxon>Poales</taxon>
        <taxon>Cyperaceae</taxon>
        <taxon>Cyperoideae</taxon>
        <taxon>Rhynchosporeae</taxon>
        <taxon>Rhynchospora</taxon>
    </lineage>
</organism>
<dbReference type="AlphaFoldDB" id="A0AAV8DKG1"/>
<feature type="domain" description="KIB1-4 beta-propeller" evidence="2">
    <location>
        <begin position="34"/>
        <end position="288"/>
    </location>
</feature>
<gene>
    <name evidence="3" type="ORF">LUZ62_053822</name>
</gene>
<reference evidence="3" key="1">
    <citation type="submission" date="2022-08" db="EMBL/GenBank/DDBJ databases">
        <authorList>
            <person name="Marques A."/>
        </authorList>
    </citation>
    <scope>NUCLEOTIDE SEQUENCE</scope>
    <source>
        <strain evidence="3">RhyPub2mFocal</strain>
        <tissue evidence="3">Leaves</tissue>
    </source>
</reference>
<dbReference type="Pfam" id="PF03478">
    <property type="entry name" value="Beta-prop_KIB1-4"/>
    <property type="match status" value="2"/>
</dbReference>
<dbReference type="SUPFAM" id="SSF81383">
    <property type="entry name" value="F-box domain"/>
    <property type="match status" value="1"/>
</dbReference>
<dbReference type="PANTHER" id="PTHR33127">
    <property type="entry name" value="TRANSMEMBRANE PROTEIN"/>
    <property type="match status" value="1"/>
</dbReference>
<feature type="domain" description="KIB1-4 beta-propeller" evidence="2">
    <location>
        <begin position="446"/>
        <end position="661"/>
    </location>
</feature>
<dbReference type="CDD" id="cd09917">
    <property type="entry name" value="F-box_SF"/>
    <property type="match status" value="1"/>
</dbReference>
<protein>
    <submittedName>
        <fullName evidence="3">F-box protein family-like</fullName>
    </submittedName>
</protein>
<evidence type="ECO:0000259" key="1">
    <source>
        <dbReference type="Pfam" id="PF00646"/>
    </source>
</evidence>
<evidence type="ECO:0000259" key="2">
    <source>
        <dbReference type="Pfam" id="PF03478"/>
    </source>
</evidence>
<evidence type="ECO:0000313" key="4">
    <source>
        <dbReference type="Proteomes" id="UP001140206"/>
    </source>
</evidence>
<evidence type="ECO:0000313" key="3">
    <source>
        <dbReference type="EMBL" id="KAJ4769565.1"/>
    </source>
</evidence>
<keyword evidence="4" id="KW-1185">Reference proteome</keyword>
<dbReference type="InterPro" id="IPR005174">
    <property type="entry name" value="KIB1-4_b-propeller"/>
</dbReference>
<name>A0AAV8DKG1_9POAL</name>
<sequence>MEASDSEDLFPSNVSHRPWLMQLHGKTDKQEFMDPDNHNTVERKIPLLKGNLCLGCFEDWLLLADESTKATFFLHRTLDPKLKVYLPPLRGESFEHLGNCVVSSSPTSHKCVVIFVGRGRDVILYCRPKTNVSWTKVQLSIDPQGYHTFTGQVVKFKGKIYVPHGTKVAHRVVVINEESLLKGDCSWTIIQMPYKINGWSHLVVSGQDMFLVLVSTSTLRRGTPTSCTIYRLKTSDQTWRLAESMGGRVFFLGGIQSSSIPAAQAGKQRDCIYVVNQNYRLLDGEGVYKICMQDQTVSLSLLLKRPRGWRCNLCWLMPTRVNLKSKYETLSFSHSLGTDKYEERQVNKGGKKEEKCKIDVSRPWTDMPIELVQLLLPRLNLIDCIRLPSVCKAWRSVSNYIQDAKVHPWLLYSANDSCLLRLFDPIYGKEYSIDMKWFGLVKNLMFHYSRDGWVLASKENKHLFLINPLTRESFDLPDLDHGISTTMSFSSSPTNLDCVVFVVLFADFHVMEISTWSPGANAWSKMSFDNEFGLCVPCNPVFTQGEFYCYKLNGDMLVYNPKKKTLQTLAIKAPTEITGPIEMEEIIARIMQCHLMEAWGDLLTVFRKCAKDPLSIFKLDRINMVWSEVDDVGDLTVFLNHKTSLAKSCLEKRCRNLMYLSGFADEYSKSSASYFLETNKYYPKDFYHHKEPMNCIWIEPSLAA</sequence>
<accession>A0AAV8DKG1</accession>
<dbReference type="Proteomes" id="UP001140206">
    <property type="component" value="Chromosome 3"/>
</dbReference>
<feature type="domain" description="F-box" evidence="1">
    <location>
        <begin position="364"/>
        <end position="399"/>
    </location>
</feature>
<dbReference type="Pfam" id="PF00646">
    <property type="entry name" value="F-box"/>
    <property type="match status" value="1"/>
</dbReference>
<dbReference type="InterPro" id="IPR001810">
    <property type="entry name" value="F-box_dom"/>
</dbReference>